<feature type="binding site" evidence="12">
    <location>
        <position position="473"/>
    </location>
    <ligand>
        <name>Zn(2+)</name>
        <dbReference type="ChEBI" id="CHEBI:29105"/>
        <label>1</label>
    </ligand>
</feature>
<dbReference type="NCBIfam" id="TIGR00595">
    <property type="entry name" value="priA"/>
    <property type="match status" value="1"/>
</dbReference>
<dbReference type="HAMAP" id="MF_00983">
    <property type="entry name" value="PriA"/>
    <property type="match status" value="1"/>
</dbReference>
<dbReference type="PATRIC" id="fig|447.4.peg.652"/>
<feature type="binding site" evidence="12">
    <location>
        <position position="503"/>
    </location>
    <ligand>
        <name>Zn(2+)</name>
        <dbReference type="ChEBI" id="CHEBI:29105"/>
        <label>2</label>
    </ligand>
</feature>
<dbReference type="InterPro" id="IPR042115">
    <property type="entry name" value="PriA_3primeBD_sf"/>
</dbReference>
<dbReference type="GO" id="GO:1990077">
    <property type="term" value="C:primosome complex"/>
    <property type="evidence" value="ECO:0007669"/>
    <property type="project" value="UniProtKB-UniRule"/>
</dbReference>
<dbReference type="InterPro" id="IPR041236">
    <property type="entry name" value="PriA_C"/>
</dbReference>
<dbReference type="GO" id="GO:0043138">
    <property type="term" value="F:3'-5' DNA helicase activity"/>
    <property type="evidence" value="ECO:0007669"/>
    <property type="project" value="UniProtKB-EC"/>
</dbReference>
<evidence type="ECO:0000256" key="10">
    <source>
        <dbReference type="ARBA" id="ARBA00023235"/>
    </source>
</evidence>
<keyword evidence="6 12" id="KW-0347">Helicase</keyword>
<sequence length="765" mass="85091">MNKNDHAHPMGRSLLPLSTDTSLEKIREGGNTAPENEQNGKTVYHVCIPHTHRDFFDYAAAEEVTPCIGARVWVPFRKQTRLGLVIGKSEPSYNAASLKSIDAIIDEQPLITPETLTLCSWIASYYQSPLSEVLPLALPKKYRLGQLCQLPMGDFYQLALPLDEAKKLIPARARKQLELVEFLSTQKEPVAKHCLTGKGFNSSQLCTLLAAQILSLSQQMILPEKANTSPSLPLMLNPEQAVAVAAITEALHQYQCFLLQGVTGSGKTEVYLHVIAKVLEQQKQVLILVPEIGLTPQLVSRFTARFKHPIAVIHSGLNESERQVAWQLAKEGKVKMVIGTRAAIFTPMPDLGLIVIDEEHDSSLKQMEGVRYSARDSALMRAHLANIPIILGSATPSLESMYNVMQKKYTVLHLTHKALSTTPLHYQLVDLRSQSLQHGLATTTLHVIKEHLLKKNQVLVFINRRGFSPVLLCHQCGWMADCRACDSHLTLHKQLGQMICHHCGLTQKTPDRCSSCNSRELIPVGAGTQRIHEFLSAYFPDTEVVRIDRDAVRKKNALDEHLEQIHKGKAQLIVGTQMLAKGHHFPRLSLVVVLDADAGLYNQDFRALEHLGQLLMQVSGRAGRAEQAGQVLIQTHVPDHPLLNLLIQQGYNEFADALLTTRQKAQLPPFHYLAVIRAQGKAVGSVLRFLHAAKEQIVTHSITAMGPAPAPMPRKANQYRMQLLLKSPSRKTLKSSLTQLREWLAGNKLGNGVRWNIDVDPMDLS</sequence>
<dbReference type="GO" id="GO:0006302">
    <property type="term" value="P:double-strand break repair"/>
    <property type="evidence" value="ECO:0007669"/>
    <property type="project" value="InterPro"/>
</dbReference>
<keyword evidence="7 12" id="KW-0862">Zinc</keyword>
<feature type="domain" description="Helicase ATP-binding" evidence="13">
    <location>
        <begin position="248"/>
        <end position="414"/>
    </location>
</feature>
<organism evidence="15 16">
    <name type="scientific">Legionella bozemanae</name>
    <name type="common">Fluoribacter bozemanae</name>
    <dbReference type="NCBI Taxonomy" id="447"/>
    <lineage>
        <taxon>Bacteria</taxon>
        <taxon>Pseudomonadati</taxon>
        <taxon>Pseudomonadota</taxon>
        <taxon>Gammaproteobacteria</taxon>
        <taxon>Legionellales</taxon>
        <taxon>Legionellaceae</taxon>
        <taxon>Legionella</taxon>
    </lineage>
</organism>
<evidence type="ECO:0000256" key="11">
    <source>
        <dbReference type="ARBA" id="ARBA00048988"/>
    </source>
</evidence>
<feature type="binding site" evidence="12">
    <location>
        <position position="482"/>
    </location>
    <ligand>
        <name>Zn(2+)</name>
        <dbReference type="ChEBI" id="CHEBI:29105"/>
        <label>2</label>
    </ligand>
</feature>
<dbReference type="OrthoDB" id="9759544at2"/>
<dbReference type="STRING" id="447.Lboz_0606"/>
<comment type="function">
    <text evidence="12">Initiates the restart of stalled replication forks, which reloads the replicative helicase on sites other than the origin of replication. Recognizes and binds to abandoned replication forks and remodels them to uncover a helicase loading site. Promotes assembly of the primosome at these replication forks.</text>
</comment>
<keyword evidence="5 12" id="KW-0378">Hydrolase</keyword>
<name>A0A0W0RYS3_LEGBO</name>
<dbReference type="CDD" id="cd17929">
    <property type="entry name" value="DEXHc_priA"/>
    <property type="match status" value="1"/>
</dbReference>
<evidence type="ECO:0000256" key="8">
    <source>
        <dbReference type="ARBA" id="ARBA00022840"/>
    </source>
</evidence>
<dbReference type="InterPro" id="IPR027417">
    <property type="entry name" value="P-loop_NTPase"/>
</dbReference>
<dbReference type="PANTHER" id="PTHR30580">
    <property type="entry name" value="PRIMOSOMAL PROTEIN N"/>
    <property type="match status" value="1"/>
</dbReference>
<dbReference type="GO" id="GO:0006270">
    <property type="term" value="P:DNA replication initiation"/>
    <property type="evidence" value="ECO:0007669"/>
    <property type="project" value="TreeGrafter"/>
</dbReference>
<dbReference type="InterPro" id="IPR001650">
    <property type="entry name" value="Helicase_C-like"/>
</dbReference>
<dbReference type="Pfam" id="PF00270">
    <property type="entry name" value="DEAD"/>
    <property type="match status" value="1"/>
</dbReference>
<dbReference type="Pfam" id="PF00271">
    <property type="entry name" value="Helicase_C"/>
    <property type="match status" value="1"/>
</dbReference>
<keyword evidence="10 12" id="KW-0413">Isomerase</keyword>
<evidence type="ECO:0000256" key="7">
    <source>
        <dbReference type="ARBA" id="ARBA00022833"/>
    </source>
</evidence>
<dbReference type="EMBL" id="LNXU01000005">
    <property type="protein sequence ID" value="KTC76270.1"/>
    <property type="molecule type" value="Genomic_DNA"/>
</dbReference>
<protein>
    <recommendedName>
        <fullName evidence="12">Replication restart protein PriA</fullName>
    </recommendedName>
    <alternativeName>
        <fullName evidence="12">ATP-dependent DNA helicase PriA</fullName>
        <ecNumber evidence="12">5.6.2.4</ecNumber>
    </alternativeName>
    <alternativeName>
        <fullName evidence="12">DNA 3'-5' helicase PriA</fullName>
    </alternativeName>
</protein>
<evidence type="ECO:0000313" key="16">
    <source>
        <dbReference type="Proteomes" id="UP000054695"/>
    </source>
</evidence>
<dbReference type="AlphaFoldDB" id="A0A0W0RYS3"/>
<dbReference type="Pfam" id="PF17764">
    <property type="entry name" value="PriA_3primeBD"/>
    <property type="match status" value="1"/>
</dbReference>
<dbReference type="PROSITE" id="PS51192">
    <property type="entry name" value="HELICASE_ATP_BIND_1"/>
    <property type="match status" value="1"/>
</dbReference>
<dbReference type="RefSeq" id="WP_058458301.1">
    <property type="nucleotide sequence ID" value="NZ_CAAAIY010000008.1"/>
</dbReference>
<comment type="similarity">
    <text evidence="12">Belongs to the helicase family. PriA subfamily.</text>
</comment>
<feature type="binding site" evidence="12">
    <location>
        <position position="500"/>
    </location>
    <ligand>
        <name>Zn(2+)</name>
        <dbReference type="ChEBI" id="CHEBI:29105"/>
        <label>2</label>
    </ligand>
</feature>
<comment type="cofactor">
    <cofactor evidence="12">
        <name>Zn(2+)</name>
        <dbReference type="ChEBI" id="CHEBI:29105"/>
    </cofactor>
    <text evidence="12">Binds 2 zinc ions per subunit.</text>
</comment>
<evidence type="ECO:0000256" key="6">
    <source>
        <dbReference type="ARBA" id="ARBA00022806"/>
    </source>
</evidence>
<comment type="catalytic activity">
    <reaction evidence="11 12">
        <text>ATP + H2O = ADP + phosphate + H(+)</text>
        <dbReference type="Rhea" id="RHEA:13065"/>
        <dbReference type="ChEBI" id="CHEBI:15377"/>
        <dbReference type="ChEBI" id="CHEBI:15378"/>
        <dbReference type="ChEBI" id="CHEBI:30616"/>
        <dbReference type="ChEBI" id="CHEBI:43474"/>
        <dbReference type="ChEBI" id="CHEBI:456216"/>
        <dbReference type="EC" id="5.6.2.4"/>
    </reaction>
</comment>
<dbReference type="NCBIfam" id="NF004067">
    <property type="entry name" value="PRK05580.1-4"/>
    <property type="match status" value="1"/>
</dbReference>
<feature type="binding site" evidence="12">
    <location>
        <position position="476"/>
    </location>
    <ligand>
        <name>Zn(2+)</name>
        <dbReference type="ChEBI" id="CHEBI:29105"/>
        <label>1</label>
    </ligand>
</feature>
<accession>A0A0W0RYS3</accession>
<dbReference type="SMART" id="SM00490">
    <property type="entry name" value="HELICc"/>
    <property type="match status" value="1"/>
</dbReference>
<dbReference type="InterPro" id="IPR011545">
    <property type="entry name" value="DEAD/DEAH_box_helicase_dom"/>
</dbReference>
<dbReference type="EC" id="5.6.2.4" evidence="12"/>
<dbReference type="Pfam" id="PF18319">
    <property type="entry name" value="Zn_ribbon_PriA"/>
    <property type="match status" value="1"/>
</dbReference>
<comment type="caution">
    <text evidence="15">The sequence shown here is derived from an EMBL/GenBank/DDBJ whole genome shotgun (WGS) entry which is preliminary data.</text>
</comment>
<evidence type="ECO:0000313" key="15">
    <source>
        <dbReference type="EMBL" id="KTC76270.1"/>
    </source>
</evidence>
<dbReference type="InterPro" id="IPR014001">
    <property type="entry name" value="Helicase_ATP-bd"/>
</dbReference>
<evidence type="ECO:0000259" key="13">
    <source>
        <dbReference type="PROSITE" id="PS51192"/>
    </source>
</evidence>
<evidence type="ECO:0000256" key="2">
    <source>
        <dbReference type="ARBA" id="ARBA00022705"/>
    </source>
</evidence>
<dbReference type="Gene3D" id="3.40.50.300">
    <property type="entry name" value="P-loop containing nucleotide triphosphate hydrolases"/>
    <property type="match status" value="2"/>
</dbReference>
<evidence type="ECO:0000256" key="12">
    <source>
        <dbReference type="HAMAP-Rule" id="MF_00983"/>
    </source>
</evidence>
<feature type="binding site" evidence="12">
    <location>
        <position position="516"/>
    </location>
    <ligand>
        <name>Zn(2+)</name>
        <dbReference type="ChEBI" id="CHEBI:29105"/>
        <label>1</label>
    </ligand>
</feature>
<evidence type="ECO:0000256" key="3">
    <source>
        <dbReference type="ARBA" id="ARBA00022723"/>
    </source>
</evidence>
<evidence type="ECO:0000256" key="9">
    <source>
        <dbReference type="ARBA" id="ARBA00023125"/>
    </source>
</evidence>
<dbReference type="InterPro" id="IPR005259">
    <property type="entry name" value="PriA"/>
</dbReference>
<keyword evidence="3 12" id="KW-0479">Metal-binding</keyword>
<feature type="binding site" evidence="12">
    <location>
        <position position="485"/>
    </location>
    <ligand>
        <name>Zn(2+)</name>
        <dbReference type="ChEBI" id="CHEBI:29105"/>
        <label>2</label>
    </ligand>
</feature>
<keyword evidence="4 12" id="KW-0547">Nucleotide-binding</keyword>
<comment type="subunit">
    <text evidence="12">Component of the replication restart primosome.</text>
</comment>
<dbReference type="GO" id="GO:0006310">
    <property type="term" value="P:DNA recombination"/>
    <property type="evidence" value="ECO:0007669"/>
    <property type="project" value="InterPro"/>
</dbReference>
<dbReference type="SUPFAM" id="SSF52540">
    <property type="entry name" value="P-loop containing nucleoside triphosphate hydrolases"/>
    <property type="match status" value="2"/>
</dbReference>
<evidence type="ECO:0000256" key="5">
    <source>
        <dbReference type="ARBA" id="ARBA00022801"/>
    </source>
</evidence>
<dbReference type="Proteomes" id="UP000054695">
    <property type="component" value="Unassembled WGS sequence"/>
</dbReference>
<dbReference type="Pfam" id="PF18074">
    <property type="entry name" value="PriA_C"/>
    <property type="match status" value="1"/>
</dbReference>
<dbReference type="CDD" id="cd18804">
    <property type="entry name" value="SF2_C_priA"/>
    <property type="match status" value="1"/>
</dbReference>
<evidence type="ECO:0000256" key="1">
    <source>
        <dbReference type="ARBA" id="ARBA00022515"/>
    </source>
</evidence>
<dbReference type="GO" id="GO:0006269">
    <property type="term" value="P:DNA replication, synthesis of primer"/>
    <property type="evidence" value="ECO:0007669"/>
    <property type="project" value="UniProtKB-KW"/>
</dbReference>
<dbReference type="InterPro" id="IPR041222">
    <property type="entry name" value="PriA_3primeBD"/>
</dbReference>
<dbReference type="GO" id="GO:0003677">
    <property type="term" value="F:DNA binding"/>
    <property type="evidence" value="ECO:0007669"/>
    <property type="project" value="UniProtKB-UniRule"/>
</dbReference>
<dbReference type="PROSITE" id="PS51194">
    <property type="entry name" value="HELICASE_CTER"/>
    <property type="match status" value="1"/>
</dbReference>
<feature type="binding site" evidence="12">
    <location>
        <position position="513"/>
    </location>
    <ligand>
        <name>Zn(2+)</name>
        <dbReference type="ChEBI" id="CHEBI:29105"/>
        <label>1</label>
    </ligand>
</feature>
<evidence type="ECO:0000256" key="4">
    <source>
        <dbReference type="ARBA" id="ARBA00022741"/>
    </source>
</evidence>
<keyword evidence="8 12" id="KW-0067">ATP-binding</keyword>
<dbReference type="FunFam" id="3.40.50.300:FF:000489">
    <property type="entry name" value="Primosome assembly protein PriA"/>
    <property type="match status" value="1"/>
</dbReference>
<keyword evidence="2 12" id="KW-0235">DNA replication</keyword>
<keyword evidence="1 12" id="KW-0639">Primosome</keyword>
<gene>
    <name evidence="12 15" type="primary">priA</name>
    <name evidence="15" type="ORF">Lboz_0606</name>
</gene>
<dbReference type="SMART" id="SM00487">
    <property type="entry name" value="DEXDc"/>
    <property type="match status" value="1"/>
</dbReference>
<proteinExistence type="inferred from homology"/>
<dbReference type="PANTHER" id="PTHR30580:SF0">
    <property type="entry name" value="PRIMOSOMAL PROTEIN N"/>
    <property type="match status" value="1"/>
</dbReference>
<dbReference type="GO" id="GO:0016887">
    <property type="term" value="F:ATP hydrolysis activity"/>
    <property type="evidence" value="ECO:0007669"/>
    <property type="project" value="RHEA"/>
</dbReference>
<keyword evidence="16" id="KW-1185">Reference proteome</keyword>
<feature type="domain" description="Helicase C-terminal" evidence="14">
    <location>
        <begin position="508"/>
        <end position="666"/>
    </location>
</feature>
<comment type="catalytic activity">
    <reaction evidence="12">
        <text>Couples ATP hydrolysis with the unwinding of duplex DNA by translocating in the 3'-5' direction.</text>
        <dbReference type="EC" id="5.6.2.4"/>
    </reaction>
</comment>
<dbReference type="Gene3D" id="3.40.1440.60">
    <property type="entry name" value="PriA, 3(prime) DNA-binding domain"/>
    <property type="match status" value="1"/>
</dbReference>
<dbReference type="InterPro" id="IPR040498">
    <property type="entry name" value="PriA_CRR"/>
</dbReference>
<evidence type="ECO:0000259" key="14">
    <source>
        <dbReference type="PROSITE" id="PS51194"/>
    </source>
</evidence>
<keyword evidence="9 12" id="KW-0238">DNA-binding</keyword>
<reference evidence="15 16" key="1">
    <citation type="submission" date="2015-11" db="EMBL/GenBank/DDBJ databases">
        <title>Genomic analysis of 38 Legionella species identifies large and diverse effector repertoires.</title>
        <authorList>
            <person name="Burstein D."/>
            <person name="Amaro F."/>
            <person name="Zusman T."/>
            <person name="Lifshitz Z."/>
            <person name="Cohen O."/>
            <person name="Gilbert J.A."/>
            <person name="Pupko T."/>
            <person name="Shuman H.A."/>
            <person name="Segal G."/>
        </authorList>
    </citation>
    <scope>NUCLEOTIDE SEQUENCE [LARGE SCALE GENOMIC DNA]</scope>
    <source>
        <strain evidence="15 16">WIGA</strain>
    </source>
</reference>
<dbReference type="GO" id="GO:0008270">
    <property type="term" value="F:zinc ion binding"/>
    <property type="evidence" value="ECO:0007669"/>
    <property type="project" value="UniProtKB-UniRule"/>
</dbReference>
<dbReference type="GO" id="GO:0005524">
    <property type="term" value="F:ATP binding"/>
    <property type="evidence" value="ECO:0007669"/>
    <property type="project" value="UniProtKB-UniRule"/>
</dbReference>